<dbReference type="InterPro" id="IPR008407">
    <property type="entry name" value="Brnchd-chn_aa_trnsp_AzlD"/>
</dbReference>
<dbReference type="OrthoDB" id="8400318at2"/>
<dbReference type="AlphaFoldDB" id="A0A376AF41"/>
<keyword evidence="1" id="KW-1133">Transmembrane helix</keyword>
<name>A0A376AF41_9HYPH</name>
<keyword evidence="1" id="KW-0812">Transmembrane</keyword>
<feature type="transmembrane region" description="Helical" evidence="1">
    <location>
        <begin position="43"/>
        <end position="62"/>
    </location>
</feature>
<dbReference type="Pfam" id="PF05437">
    <property type="entry name" value="AzlD"/>
    <property type="match status" value="1"/>
</dbReference>
<dbReference type="Proteomes" id="UP000254764">
    <property type="component" value="Unassembled WGS sequence"/>
</dbReference>
<evidence type="ECO:0008006" key="4">
    <source>
        <dbReference type="Google" id="ProtNLM"/>
    </source>
</evidence>
<dbReference type="STRING" id="1336235.GCA_000518785_00631"/>
<dbReference type="EMBL" id="UEYP01000002">
    <property type="protein sequence ID" value="SSC66354.1"/>
    <property type="molecule type" value="Genomic_DNA"/>
</dbReference>
<evidence type="ECO:0000256" key="1">
    <source>
        <dbReference type="SAM" id="Phobius"/>
    </source>
</evidence>
<keyword evidence="3" id="KW-1185">Reference proteome</keyword>
<protein>
    <recommendedName>
        <fullName evidence="4">Branched-chain amino acid transport</fullName>
    </recommendedName>
</protein>
<feature type="transmembrane region" description="Helical" evidence="1">
    <location>
        <begin position="68"/>
        <end position="95"/>
    </location>
</feature>
<proteinExistence type="predicted"/>
<feature type="transmembrane region" description="Helical" evidence="1">
    <location>
        <begin position="12"/>
        <end position="31"/>
    </location>
</feature>
<reference evidence="3" key="1">
    <citation type="submission" date="2018-07" db="EMBL/GenBank/DDBJ databases">
        <authorList>
            <person name="Peiro R."/>
            <person name="Begona"/>
            <person name="Cbmso G."/>
            <person name="Lopez M."/>
            <person name="Gonzalez S."/>
        </authorList>
    </citation>
    <scope>NUCLEOTIDE SEQUENCE [LARGE SCALE GENOMIC DNA]</scope>
</reference>
<keyword evidence="1" id="KW-0472">Membrane</keyword>
<organism evidence="2 3">
    <name type="scientific">Ciceribacter selenitireducens ATCC BAA-1503</name>
    <dbReference type="NCBI Taxonomy" id="1336235"/>
    <lineage>
        <taxon>Bacteria</taxon>
        <taxon>Pseudomonadati</taxon>
        <taxon>Pseudomonadota</taxon>
        <taxon>Alphaproteobacteria</taxon>
        <taxon>Hyphomicrobiales</taxon>
        <taxon>Rhizobiaceae</taxon>
        <taxon>Ciceribacter</taxon>
    </lineage>
</organism>
<evidence type="ECO:0000313" key="2">
    <source>
        <dbReference type="EMBL" id="SSC66354.1"/>
    </source>
</evidence>
<dbReference type="RefSeq" id="WP_115669155.1">
    <property type="nucleotide sequence ID" value="NZ_UEYP01000002.1"/>
</dbReference>
<sequence>MSELFTPHMTLLILAGAVATYLTRIGGYLLMSRLKNVPPRVDAALNAVPAAVLTTLVAPAFFSGGIDVTVAMAVALAIGLGFSSIPMLVGGWIAVMIMRHLVG</sequence>
<evidence type="ECO:0000313" key="3">
    <source>
        <dbReference type="Proteomes" id="UP000254764"/>
    </source>
</evidence>
<gene>
    <name evidence="2" type="ORF">RHIZ70_2062</name>
</gene>
<accession>A0A376AF41</accession>